<gene>
    <name evidence="2" type="ORF">CLUMA_CG011387</name>
</gene>
<organism evidence="2 3">
    <name type="scientific">Clunio marinus</name>
    <dbReference type="NCBI Taxonomy" id="568069"/>
    <lineage>
        <taxon>Eukaryota</taxon>
        <taxon>Metazoa</taxon>
        <taxon>Ecdysozoa</taxon>
        <taxon>Arthropoda</taxon>
        <taxon>Hexapoda</taxon>
        <taxon>Insecta</taxon>
        <taxon>Pterygota</taxon>
        <taxon>Neoptera</taxon>
        <taxon>Endopterygota</taxon>
        <taxon>Diptera</taxon>
        <taxon>Nematocera</taxon>
        <taxon>Chironomoidea</taxon>
        <taxon>Chironomidae</taxon>
        <taxon>Clunio</taxon>
    </lineage>
</organism>
<proteinExistence type="predicted"/>
<reference evidence="2 3" key="1">
    <citation type="submission" date="2015-04" db="EMBL/GenBank/DDBJ databases">
        <authorList>
            <person name="Syromyatnikov M.Y."/>
            <person name="Popov V.N."/>
        </authorList>
    </citation>
    <scope>NUCLEOTIDE SEQUENCE [LARGE SCALE GENOMIC DNA]</scope>
</reference>
<keyword evidence="3" id="KW-1185">Reference proteome</keyword>
<accession>A0A1J1IE23</accession>
<sequence>MKSHVSLSLESWKSEDFENLSALEKAGSFIISLTNSRRKERRSRKIFELIKKNTEFSSCSVGHEMKRHDEERKDEDEKIKNNPSSEYSYSLFEMYGKRKHFTQTFQITRNTRRLIPLNILYLRTA</sequence>
<name>A0A1J1IE23_9DIPT</name>
<feature type="region of interest" description="Disordered" evidence="1">
    <location>
        <begin position="61"/>
        <end position="83"/>
    </location>
</feature>
<dbReference type="EMBL" id="CVRI01000047">
    <property type="protein sequence ID" value="CRK98018.1"/>
    <property type="molecule type" value="Genomic_DNA"/>
</dbReference>
<evidence type="ECO:0000313" key="2">
    <source>
        <dbReference type="EMBL" id="CRK98018.1"/>
    </source>
</evidence>
<feature type="compositionally biased region" description="Basic and acidic residues" evidence="1">
    <location>
        <begin position="63"/>
        <end position="80"/>
    </location>
</feature>
<protein>
    <submittedName>
        <fullName evidence="2">CLUMA_CG011387, isoform A</fullName>
    </submittedName>
</protein>
<evidence type="ECO:0000256" key="1">
    <source>
        <dbReference type="SAM" id="MobiDB-lite"/>
    </source>
</evidence>
<dbReference type="Proteomes" id="UP000183832">
    <property type="component" value="Unassembled WGS sequence"/>
</dbReference>
<evidence type="ECO:0000313" key="3">
    <source>
        <dbReference type="Proteomes" id="UP000183832"/>
    </source>
</evidence>
<dbReference type="AlphaFoldDB" id="A0A1J1IE23"/>